<evidence type="ECO:0000313" key="1">
    <source>
        <dbReference type="EMBL" id="KAJ7698841.1"/>
    </source>
</evidence>
<comment type="caution">
    <text evidence="1">The sequence shown here is derived from an EMBL/GenBank/DDBJ whole genome shotgun (WGS) entry which is preliminary data.</text>
</comment>
<dbReference type="Proteomes" id="UP001215598">
    <property type="component" value="Unassembled WGS sequence"/>
</dbReference>
<dbReference type="AlphaFoldDB" id="A0AAD7DSP7"/>
<evidence type="ECO:0000313" key="2">
    <source>
        <dbReference type="Proteomes" id="UP001215598"/>
    </source>
</evidence>
<name>A0AAD7DSP7_9AGAR</name>
<gene>
    <name evidence="1" type="ORF">B0H16DRAFT_790625</name>
</gene>
<accession>A0AAD7DSP7</accession>
<keyword evidence="2" id="KW-1185">Reference proteome</keyword>
<proteinExistence type="predicted"/>
<protein>
    <submittedName>
        <fullName evidence="1">Uncharacterized protein</fullName>
    </submittedName>
</protein>
<reference evidence="1" key="1">
    <citation type="submission" date="2023-03" db="EMBL/GenBank/DDBJ databases">
        <title>Massive genome expansion in bonnet fungi (Mycena s.s.) driven by repeated elements and novel gene families across ecological guilds.</title>
        <authorList>
            <consortium name="Lawrence Berkeley National Laboratory"/>
            <person name="Harder C.B."/>
            <person name="Miyauchi S."/>
            <person name="Viragh M."/>
            <person name="Kuo A."/>
            <person name="Thoen E."/>
            <person name="Andreopoulos B."/>
            <person name="Lu D."/>
            <person name="Skrede I."/>
            <person name="Drula E."/>
            <person name="Henrissat B."/>
            <person name="Morin E."/>
            <person name="Kohler A."/>
            <person name="Barry K."/>
            <person name="LaButti K."/>
            <person name="Morin E."/>
            <person name="Salamov A."/>
            <person name="Lipzen A."/>
            <person name="Mereny Z."/>
            <person name="Hegedus B."/>
            <person name="Baldrian P."/>
            <person name="Stursova M."/>
            <person name="Weitz H."/>
            <person name="Taylor A."/>
            <person name="Grigoriev I.V."/>
            <person name="Nagy L.G."/>
            <person name="Martin F."/>
            <person name="Kauserud H."/>
        </authorList>
    </citation>
    <scope>NUCLEOTIDE SEQUENCE</scope>
    <source>
        <strain evidence="1">CBHHK182m</strain>
    </source>
</reference>
<sequence>MRGCAAVLCRHMCVTLQVIEGPTRLNDVFSGEELRRYSRRHARACALAADARCREPHAVCQACELTSRAVVAVERVVAGLVRLTAFDLKICSTTARTTSSRTAIGLRGRARPRYLSSSCHTYKAPRLARGDAAGPGKLHQRVIRNFRRSKFGHLLVRKPLSESQTHHSARSLKTLRPYCIWPLVGLSYRFIYPLKLVPWIKTKTPIGRNRGAAIFMPRKIRRVHQSLKSTPRSALEDAHKARTGVEGCKLAKKVTY</sequence>
<organism evidence="1 2">
    <name type="scientific">Mycena metata</name>
    <dbReference type="NCBI Taxonomy" id="1033252"/>
    <lineage>
        <taxon>Eukaryota</taxon>
        <taxon>Fungi</taxon>
        <taxon>Dikarya</taxon>
        <taxon>Basidiomycota</taxon>
        <taxon>Agaricomycotina</taxon>
        <taxon>Agaricomycetes</taxon>
        <taxon>Agaricomycetidae</taxon>
        <taxon>Agaricales</taxon>
        <taxon>Marasmiineae</taxon>
        <taxon>Mycenaceae</taxon>
        <taxon>Mycena</taxon>
    </lineage>
</organism>
<dbReference type="EMBL" id="JARKIB010000581">
    <property type="protein sequence ID" value="KAJ7698841.1"/>
    <property type="molecule type" value="Genomic_DNA"/>
</dbReference>